<dbReference type="InterPro" id="IPR006641">
    <property type="entry name" value="YqgF/RNaseH-like_dom"/>
</dbReference>
<evidence type="ECO:0000256" key="4">
    <source>
        <dbReference type="ARBA" id="ARBA00022801"/>
    </source>
</evidence>
<keyword evidence="2 5" id="KW-0690">Ribosome biogenesis</keyword>
<evidence type="ECO:0000256" key="3">
    <source>
        <dbReference type="ARBA" id="ARBA00022722"/>
    </source>
</evidence>
<keyword evidence="7" id="KW-0347">Helicase</keyword>
<comment type="function">
    <text evidence="5">Could be a nuclease involved in processing of the 5'-end of pre-16S rRNA.</text>
</comment>
<name>A0A1F5UWX7_FRAXR</name>
<dbReference type="PANTHER" id="PTHR33317:SF4">
    <property type="entry name" value="POLYNUCLEOTIDYL TRANSFERASE, RIBONUCLEASE H-LIKE SUPERFAMILY PROTEIN"/>
    <property type="match status" value="1"/>
</dbReference>
<dbReference type="Pfam" id="PF03652">
    <property type="entry name" value="RuvX"/>
    <property type="match status" value="1"/>
</dbReference>
<dbReference type="EC" id="3.1.-.-" evidence="5"/>
<dbReference type="GO" id="GO:0004518">
    <property type="term" value="F:nuclease activity"/>
    <property type="evidence" value="ECO:0007669"/>
    <property type="project" value="UniProtKB-KW"/>
</dbReference>
<proteinExistence type="inferred from homology"/>
<dbReference type="GO" id="GO:0000967">
    <property type="term" value="P:rRNA 5'-end processing"/>
    <property type="evidence" value="ECO:0007669"/>
    <property type="project" value="UniProtKB-UniRule"/>
</dbReference>
<gene>
    <name evidence="7" type="ORF">A2Z21_01555</name>
</gene>
<dbReference type="GO" id="GO:0005829">
    <property type="term" value="C:cytosol"/>
    <property type="evidence" value="ECO:0007669"/>
    <property type="project" value="TreeGrafter"/>
</dbReference>
<dbReference type="AlphaFoldDB" id="A0A1F5UWX7"/>
<dbReference type="GO" id="GO:0016788">
    <property type="term" value="F:hydrolase activity, acting on ester bonds"/>
    <property type="evidence" value="ECO:0007669"/>
    <property type="project" value="UniProtKB-UniRule"/>
</dbReference>
<evidence type="ECO:0000256" key="2">
    <source>
        <dbReference type="ARBA" id="ARBA00022517"/>
    </source>
</evidence>
<evidence type="ECO:0000313" key="7">
    <source>
        <dbReference type="EMBL" id="OGF55667.1"/>
    </source>
</evidence>
<dbReference type="Gene3D" id="3.30.420.140">
    <property type="entry name" value="YqgF/RNase H-like domain"/>
    <property type="match status" value="1"/>
</dbReference>
<keyword evidence="4 5" id="KW-0378">Hydrolase</keyword>
<keyword evidence="1 5" id="KW-0963">Cytoplasm</keyword>
<comment type="subcellular location">
    <subcellularLocation>
        <location evidence="5">Cytoplasm</location>
    </subcellularLocation>
</comment>
<evidence type="ECO:0000259" key="6">
    <source>
        <dbReference type="SMART" id="SM00732"/>
    </source>
</evidence>
<keyword evidence="3 5" id="KW-0540">Nuclease</keyword>
<dbReference type="InterPro" id="IPR037027">
    <property type="entry name" value="YqgF/RNaseH-like_dom_sf"/>
</dbReference>
<dbReference type="GO" id="GO:0004386">
    <property type="term" value="F:helicase activity"/>
    <property type="evidence" value="ECO:0007669"/>
    <property type="project" value="UniProtKB-KW"/>
</dbReference>
<keyword evidence="7" id="KW-0547">Nucleotide-binding</keyword>
<dbReference type="CDD" id="cd16964">
    <property type="entry name" value="YqgF"/>
    <property type="match status" value="1"/>
</dbReference>
<evidence type="ECO:0000313" key="8">
    <source>
        <dbReference type="Proteomes" id="UP000179157"/>
    </source>
</evidence>
<keyword evidence="7" id="KW-0067">ATP-binding</keyword>
<dbReference type="NCBIfam" id="TIGR00250">
    <property type="entry name" value="RNAse_H_YqgF"/>
    <property type="match status" value="1"/>
</dbReference>
<feature type="domain" description="YqgF/RNase H-like" evidence="6">
    <location>
        <begin position="1"/>
        <end position="101"/>
    </location>
</feature>
<dbReference type="Proteomes" id="UP000179157">
    <property type="component" value="Unassembled WGS sequence"/>
</dbReference>
<dbReference type="SMART" id="SM00732">
    <property type="entry name" value="YqgFc"/>
    <property type="match status" value="1"/>
</dbReference>
<sequence length="141" mass="15957">MRILALDLGEKRIGLAISDETQTIARGLHVHIRRSLERDLEYLKGVVKAEEVELVVVGLPVNMDGTLGPKAQEAFAFQRQLNEELKVPVEVFDERLTTAEAERVLLEADLSRQKRKGLRDQLAAVLILQGYLDRRRRSTVS</sequence>
<dbReference type="EMBL" id="MFGX01000051">
    <property type="protein sequence ID" value="OGF55667.1"/>
    <property type="molecule type" value="Genomic_DNA"/>
</dbReference>
<dbReference type="HAMAP" id="MF_00651">
    <property type="entry name" value="Nuclease_YqgF"/>
    <property type="match status" value="1"/>
</dbReference>
<comment type="caution">
    <text evidence="7">The sequence shown here is derived from an EMBL/GenBank/DDBJ whole genome shotgun (WGS) entry which is preliminary data.</text>
</comment>
<dbReference type="PANTHER" id="PTHR33317">
    <property type="entry name" value="POLYNUCLEOTIDYL TRANSFERASE, RIBONUCLEASE H-LIKE SUPERFAMILY PROTEIN"/>
    <property type="match status" value="1"/>
</dbReference>
<dbReference type="SUPFAM" id="SSF53098">
    <property type="entry name" value="Ribonuclease H-like"/>
    <property type="match status" value="1"/>
</dbReference>
<dbReference type="InterPro" id="IPR005227">
    <property type="entry name" value="YqgF"/>
</dbReference>
<protein>
    <recommendedName>
        <fullName evidence="5">Putative pre-16S rRNA nuclease</fullName>
        <ecNumber evidence="5">3.1.-.-</ecNumber>
    </recommendedName>
</protein>
<comment type="similarity">
    <text evidence="5">Belongs to the YqgF HJR family.</text>
</comment>
<evidence type="ECO:0000256" key="5">
    <source>
        <dbReference type="HAMAP-Rule" id="MF_00651"/>
    </source>
</evidence>
<evidence type="ECO:0000256" key="1">
    <source>
        <dbReference type="ARBA" id="ARBA00022490"/>
    </source>
</evidence>
<reference evidence="7 8" key="1">
    <citation type="journal article" date="2016" name="Nat. Commun.">
        <title>Thousands of microbial genomes shed light on interconnected biogeochemical processes in an aquifer system.</title>
        <authorList>
            <person name="Anantharaman K."/>
            <person name="Brown C.T."/>
            <person name="Hug L.A."/>
            <person name="Sharon I."/>
            <person name="Castelle C.J."/>
            <person name="Probst A.J."/>
            <person name="Thomas B.C."/>
            <person name="Singh A."/>
            <person name="Wilkins M.J."/>
            <person name="Karaoz U."/>
            <person name="Brodie E.L."/>
            <person name="Williams K.H."/>
            <person name="Hubbard S.S."/>
            <person name="Banfield J.F."/>
        </authorList>
    </citation>
    <scope>NUCLEOTIDE SEQUENCE [LARGE SCALE GENOMIC DNA]</scope>
    <source>
        <strain evidence="8">RBG_16_55_9</strain>
    </source>
</reference>
<accession>A0A1F5UWX7</accession>
<organism evidence="7 8">
    <name type="scientific">Fraserbacteria sp. (strain RBG_16_55_9)</name>
    <dbReference type="NCBI Taxonomy" id="1817864"/>
    <lineage>
        <taxon>Bacteria</taxon>
        <taxon>Candidatus Fraseribacteriota</taxon>
    </lineage>
</organism>
<dbReference type="InterPro" id="IPR012337">
    <property type="entry name" value="RNaseH-like_sf"/>
</dbReference>